<gene>
    <name evidence="17" type="primary">cysG</name>
    <name evidence="17" type="ORF">PQJ73_04065</name>
</gene>
<keyword evidence="5 14" id="KW-0808">Transferase</keyword>
<evidence type="ECO:0000259" key="15">
    <source>
        <dbReference type="Pfam" id="PF00590"/>
    </source>
</evidence>
<evidence type="ECO:0000256" key="3">
    <source>
        <dbReference type="ARBA" id="ARBA00022573"/>
    </source>
</evidence>
<dbReference type="SUPFAM" id="SSF51735">
    <property type="entry name" value="NAD(P)-binding Rossmann-fold domains"/>
    <property type="match status" value="1"/>
</dbReference>
<dbReference type="InterPro" id="IPR036291">
    <property type="entry name" value="NAD(P)-bd_dom_sf"/>
</dbReference>
<keyword evidence="3" id="KW-0169">Cobalamin biosynthesis</keyword>
<keyword evidence="10" id="KW-0627">Porphyrin biosynthesis</keyword>
<dbReference type="PANTHER" id="PTHR45790:SF3">
    <property type="entry name" value="S-ADENOSYL-L-METHIONINE-DEPENDENT UROPORPHYRINOGEN III METHYLTRANSFERASE, CHLOROPLASTIC"/>
    <property type="match status" value="1"/>
</dbReference>
<dbReference type="Proteomes" id="UP001165652">
    <property type="component" value="Unassembled WGS sequence"/>
</dbReference>
<keyword evidence="11" id="KW-0511">Multifunctional enzyme</keyword>
<feature type="domain" description="Sirohaem synthase dimerisation" evidence="16">
    <location>
        <begin position="174"/>
        <end position="220"/>
    </location>
</feature>
<evidence type="ECO:0000256" key="13">
    <source>
        <dbReference type="ARBA" id="ARBA00047561"/>
    </source>
</evidence>
<dbReference type="EC" id="4.99.1.4" evidence="17"/>
<dbReference type="InterPro" id="IPR000878">
    <property type="entry name" value="4pyrrol_Mease"/>
</dbReference>
<dbReference type="Gene3D" id="3.40.1010.10">
    <property type="entry name" value="Cobalt-precorrin-4 Transmethylase, Domain 1"/>
    <property type="match status" value="1"/>
</dbReference>
<evidence type="ECO:0000256" key="7">
    <source>
        <dbReference type="ARBA" id="ARBA00023002"/>
    </source>
</evidence>
<evidence type="ECO:0000256" key="12">
    <source>
        <dbReference type="ARBA" id="ARBA00025705"/>
    </source>
</evidence>
<dbReference type="EC" id="2.1.1.107" evidence="17"/>
<dbReference type="GO" id="GO:0004851">
    <property type="term" value="F:uroporphyrin-III C-methyltransferase activity"/>
    <property type="evidence" value="ECO:0007669"/>
    <property type="project" value="UniProtKB-EC"/>
</dbReference>
<evidence type="ECO:0000259" key="16">
    <source>
        <dbReference type="Pfam" id="PF10414"/>
    </source>
</evidence>
<dbReference type="EMBL" id="JAQQLI010000003">
    <property type="protein sequence ID" value="MDC7784849.1"/>
    <property type="molecule type" value="Genomic_DNA"/>
</dbReference>
<dbReference type="InterPro" id="IPR012409">
    <property type="entry name" value="Sirohaem_synth"/>
</dbReference>
<dbReference type="InterPro" id="IPR006367">
    <property type="entry name" value="Sirohaem_synthase_N"/>
</dbReference>
<dbReference type="InterPro" id="IPR019478">
    <property type="entry name" value="Sirohaem_synthase_dimer_dom"/>
</dbReference>
<dbReference type="SUPFAM" id="SSF75615">
    <property type="entry name" value="Siroheme synthase middle domains-like"/>
    <property type="match status" value="1"/>
</dbReference>
<evidence type="ECO:0000256" key="5">
    <source>
        <dbReference type="ARBA" id="ARBA00022679"/>
    </source>
</evidence>
<comment type="similarity">
    <text evidence="2 14">Belongs to the precorrin methyltransferase family.</text>
</comment>
<accession>A0ABT5J6D7</accession>
<dbReference type="PROSITE" id="PS00840">
    <property type="entry name" value="SUMT_2"/>
    <property type="match status" value="1"/>
</dbReference>
<dbReference type="Gene3D" id="3.30.160.110">
    <property type="entry name" value="Siroheme synthase, domain 2"/>
    <property type="match status" value="1"/>
</dbReference>
<dbReference type="NCBIfam" id="TIGR01470">
    <property type="entry name" value="cysG_Nterm"/>
    <property type="match status" value="1"/>
</dbReference>
<dbReference type="InterPro" id="IPR014776">
    <property type="entry name" value="4pyrrole_Mease_sub2"/>
</dbReference>
<keyword evidence="18" id="KW-1185">Reference proteome</keyword>
<dbReference type="GO" id="GO:0051266">
    <property type="term" value="F:sirohydrochlorin ferrochelatase activity"/>
    <property type="evidence" value="ECO:0007669"/>
    <property type="project" value="UniProtKB-EC"/>
</dbReference>
<dbReference type="CDD" id="cd11642">
    <property type="entry name" value="SUMT"/>
    <property type="match status" value="1"/>
</dbReference>
<evidence type="ECO:0000313" key="17">
    <source>
        <dbReference type="EMBL" id="MDC7784849.1"/>
    </source>
</evidence>
<reference evidence="17" key="2">
    <citation type="submission" date="2023-02" db="EMBL/GenBank/DDBJ databases">
        <authorList>
            <person name="Rayyan A."/>
            <person name="Meyer T."/>
            <person name="Kyndt J.A."/>
        </authorList>
    </citation>
    <scope>NUCLEOTIDE SEQUENCE</scope>
    <source>
        <strain evidence="17">DSM 9987</strain>
    </source>
</reference>
<dbReference type="InterPro" id="IPR050161">
    <property type="entry name" value="Siro_Cobalamin_biosynth"/>
</dbReference>
<dbReference type="SUPFAM" id="SSF53790">
    <property type="entry name" value="Tetrapyrrole methylase"/>
    <property type="match status" value="1"/>
</dbReference>
<dbReference type="Gene3D" id="3.40.50.720">
    <property type="entry name" value="NAD(P)-binding Rossmann-like Domain"/>
    <property type="match status" value="1"/>
</dbReference>
<evidence type="ECO:0000256" key="1">
    <source>
        <dbReference type="ARBA" id="ARBA00005010"/>
    </source>
</evidence>
<evidence type="ECO:0000313" key="18">
    <source>
        <dbReference type="Proteomes" id="UP001165652"/>
    </source>
</evidence>
<dbReference type="Gene3D" id="3.30.950.10">
    <property type="entry name" value="Methyltransferase, Cobalt-precorrin-4 Transmethylase, Domain 2"/>
    <property type="match status" value="1"/>
</dbReference>
<dbReference type="InterPro" id="IPR035996">
    <property type="entry name" value="4pyrrol_Methylase_sf"/>
</dbReference>
<keyword evidence="8" id="KW-0520">NAD</keyword>
<comment type="pathway">
    <text evidence="12">Porphyrin-containing compound metabolism; siroheme biosynthesis; precorrin-2 from uroporphyrinogen III: step 1/1.</text>
</comment>
<organism evidence="17 18">
    <name type="scientific">Rhodoplanes tepidamans</name>
    <name type="common">Rhodoplanes cryptolactis</name>
    <dbReference type="NCBI Taxonomy" id="200616"/>
    <lineage>
        <taxon>Bacteria</taxon>
        <taxon>Pseudomonadati</taxon>
        <taxon>Pseudomonadota</taxon>
        <taxon>Alphaproteobacteria</taxon>
        <taxon>Hyphomicrobiales</taxon>
        <taxon>Nitrobacteraceae</taxon>
        <taxon>Rhodoplanes</taxon>
    </lineage>
</organism>
<sequence>MSQPDRVPEETRAGGLAPLAVLPVFVRLRGRRAVVLGGNAGAAWKARLLASAGAHVDVIATDLSDEMRETAGVAPDGSVALHQRPWAAEDFHGARFVIVAPEEAGEARRAVDIARKSGAIVNAVDRPELCDVQFGAIVNRSPLVVGISTDGAAPVLAQTLRSKIESLIPLGLAGWLDAAKRWRGEVAARIGGMTMRRAFWQRFADRAFAEPDRRPTRDDLDDLLAGGAGEGAGDITLVGAGPGDPELMTLAAVRALRSADVVLYDDLVSDDVLAFARREARTLLVGKTGHRPSCRQDDINALMVGLARQGKRVVRLKSGDPGVFGRATEEIAAARAAGVAVAIVPGVTAAQGAAARLGVSLTERAVARRVQYVTGHDRDGRLPATLDGAALADPSVTTVVYMPKKTLPALVARACTAGLPPTTPAVAVVNATRAGERHVITTVGALVEEVAALPAGPCLVMIGEAMRSARRDGLAAASAPIGSGDNACMAAMQNFTARAF</sequence>
<dbReference type="NCBIfam" id="NF004790">
    <property type="entry name" value="PRK06136.1"/>
    <property type="match status" value="1"/>
</dbReference>
<evidence type="ECO:0000256" key="10">
    <source>
        <dbReference type="ARBA" id="ARBA00023244"/>
    </source>
</evidence>
<dbReference type="PANTHER" id="PTHR45790">
    <property type="entry name" value="SIROHEME SYNTHASE-RELATED"/>
    <property type="match status" value="1"/>
</dbReference>
<dbReference type="NCBIfam" id="TIGR01469">
    <property type="entry name" value="cobA_cysG_Cterm"/>
    <property type="match status" value="1"/>
</dbReference>
<evidence type="ECO:0000256" key="6">
    <source>
        <dbReference type="ARBA" id="ARBA00022691"/>
    </source>
</evidence>
<dbReference type="InterPro" id="IPR003043">
    <property type="entry name" value="Uropor_MeTrfase_CS"/>
</dbReference>
<dbReference type="RefSeq" id="WP_272775693.1">
    <property type="nucleotide sequence ID" value="NZ_JAQQLI010000003.1"/>
</dbReference>
<reference evidence="17" key="1">
    <citation type="journal article" date="2023" name="Microbiol Resour">
        <title>Genome Sequences of Rhodoplanes serenus and Two Thermotolerant Strains, Rhodoplanes tepidamans and 'Rhodoplanes cryptolactis,' Further Refine the Genus.</title>
        <authorList>
            <person name="Rayyan A.A."/>
            <person name="Kyndt J.A."/>
        </authorList>
    </citation>
    <scope>NUCLEOTIDE SEQUENCE</scope>
    <source>
        <strain evidence="17">DSM 9987</strain>
    </source>
</reference>
<keyword evidence="7 17" id="KW-0560">Oxidoreductase</keyword>
<dbReference type="Pfam" id="PF13241">
    <property type="entry name" value="NAD_binding_7"/>
    <property type="match status" value="1"/>
</dbReference>
<feature type="domain" description="Tetrapyrrole methylase" evidence="15">
    <location>
        <begin position="235"/>
        <end position="446"/>
    </location>
</feature>
<dbReference type="NCBIfam" id="NF007922">
    <property type="entry name" value="PRK10637.1"/>
    <property type="match status" value="1"/>
</dbReference>
<comment type="pathway">
    <text evidence="1">Porphyrin-containing compound metabolism; siroheme biosynthesis; sirohydrochlorin from precorrin-2: step 1/1.</text>
</comment>
<keyword evidence="9 17" id="KW-0456">Lyase</keyword>
<evidence type="ECO:0000256" key="9">
    <source>
        <dbReference type="ARBA" id="ARBA00023239"/>
    </source>
</evidence>
<dbReference type="GO" id="GO:0043115">
    <property type="term" value="F:precorrin-2 dehydrogenase activity"/>
    <property type="evidence" value="ECO:0007669"/>
    <property type="project" value="UniProtKB-EC"/>
</dbReference>
<dbReference type="Pfam" id="PF10414">
    <property type="entry name" value="CysG_dimeriser"/>
    <property type="match status" value="1"/>
</dbReference>
<keyword evidence="6" id="KW-0949">S-adenosyl-L-methionine</keyword>
<dbReference type="Pfam" id="PF00590">
    <property type="entry name" value="TP_methylase"/>
    <property type="match status" value="1"/>
</dbReference>
<protein>
    <submittedName>
        <fullName evidence="17">Siroheme synthase CysG</fullName>
        <ecNumber evidence="17">1.3.1.76</ecNumber>
        <ecNumber evidence="17">2.1.1.107</ecNumber>
        <ecNumber evidence="17">4.99.1.4</ecNumber>
    </submittedName>
</protein>
<evidence type="ECO:0000256" key="2">
    <source>
        <dbReference type="ARBA" id="ARBA00005879"/>
    </source>
</evidence>
<comment type="catalytic activity">
    <reaction evidence="13">
        <text>precorrin-2 + NAD(+) = sirohydrochlorin + NADH + 2 H(+)</text>
        <dbReference type="Rhea" id="RHEA:15613"/>
        <dbReference type="ChEBI" id="CHEBI:15378"/>
        <dbReference type="ChEBI" id="CHEBI:57540"/>
        <dbReference type="ChEBI" id="CHEBI:57945"/>
        <dbReference type="ChEBI" id="CHEBI:58351"/>
        <dbReference type="ChEBI" id="CHEBI:58827"/>
        <dbReference type="EC" id="1.3.1.76"/>
    </reaction>
</comment>
<evidence type="ECO:0000256" key="4">
    <source>
        <dbReference type="ARBA" id="ARBA00022603"/>
    </source>
</evidence>
<proteinExistence type="inferred from homology"/>
<comment type="caution">
    <text evidence="17">The sequence shown here is derived from an EMBL/GenBank/DDBJ whole genome shotgun (WGS) entry which is preliminary data.</text>
</comment>
<dbReference type="EC" id="1.3.1.76" evidence="17"/>
<dbReference type="InterPro" id="IPR014777">
    <property type="entry name" value="4pyrrole_Mease_sub1"/>
</dbReference>
<dbReference type="GO" id="GO:0032259">
    <property type="term" value="P:methylation"/>
    <property type="evidence" value="ECO:0007669"/>
    <property type="project" value="UniProtKB-KW"/>
</dbReference>
<evidence type="ECO:0000256" key="11">
    <source>
        <dbReference type="ARBA" id="ARBA00023268"/>
    </source>
</evidence>
<name>A0ABT5J6D7_RHOTP</name>
<evidence type="ECO:0000256" key="14">
    <source>
        <dbReference type="RuleBase" id="RU003960"/>
    </source>
</evidence>
<evidence type="ECO:0000256" key="8">
    <source>
        <dbReference type="ARBA" id="ARBA00023027"/>
    </source>
</evidence>
<dbReference type="PIRSF" id="PIRSF036426">
    <property type="entry name" value="Sirohaem_synth"/>
    <property type="match status" value="1"/>
</dbReference>
<keyword evidence="4 14" id="KW-0489">Methyltransferase</keyword>
<dbReference type="InterPro" id="IPR006366">
    <property type="entry name" value="CobA/CysG_C"/>
</dbReference>